<dbReference type="GO" id="GO:0009089">
    <property type="term" value="P:lysine biosynthetic process via diaminopimelate"/>
    <property type="evidence" value="ECO:0007669"/>
    <property type="project" value="TreeGrafter"/>
</dbReference>
<accession>A0A437MLS1</accession>
<evidence type="ECO:0000313" key="7">
    <source>
        <dbReference type="Proteomes" id="UP000282957"/>
    </source>
</evidence>
<comment type="similarity">
    <text evidence="1">Belongs to the LysR transcriptional regulatory family.</text>
</comment>
<dbReference type="PROSITE" id="PS50931">
    <property type="entry name" value="HTH_LYSR"/>
    <property type="match status" value="1"/>
</dbReference>
<dbReference type="GO" id="GO:0010628">
    <property type="term" value="P:positive regulation of gene expression"/>
    <property type="evidence" value="ECO:0007669"/>
    <property type="project" value="TreeGrafter"/>
</dbReference>
<dbReference type="Pfam" id="PF03466">
    <property type="entry name" value="LysR_substrate"/>
    <property type="match status" value="1"/>
</dbReference>
<keyword evidence="2" id="KW-0805">Transcription regulation</keyword>
<dbReference type="GO" id="GO:0043565">
    <property type="term" value="F:sequence-specific DNA binding"/>
    <property type="evidence" value="ECO:0007669"/>
    <property type="project" value="TreeGrafter"/>
</dbReference>
<dbReference type="Pfam" id="PF00126">
    <property type="entry name" value="HTH_1"/>
    <property type="match status" value="1"/>
</dbReference>
<dbReference type="Gene3D" id="3.40.190.10">
    <property type="entry name" value="Periplasmic binding protein-like II"/>
    <property type="match status" value="2"/>
</dbReference>
<dbReference type="AlphaFoldDB" id="A0A437MLS1"/>
<evidence type="ECO:0000256" key="2">
    <source>
        <dbReference type="ARBA" id="ARBA00023015"/>
    </source>
</evidence>
<evidence type="ECO:0000259" key="5">
    <source>
        <dbReference type="PROSITE" id="PS50931"/>
    </source>
</evidence>
<evidence type="ECO:0000256" key="3">
    <source>
        <dbReference type="ARBA" id="ARBA00023125"/>
    </source>
</evidence>
<organism evidence="6 7">
    <name type="scientific">Rhodovarius crocodyli</name>
    <dbReference type="NCBI Taxonomy" id="1979269"/>
    <lineage>
        <taxon>Bacteria</taxon>
        <taxon>Pseudomonadati</taxon>
        <taxon>Pseudomonadota</taxon>
        <taxon>Alphaproteobacteria</taxon>
        <taxon>Acetobacterales</taxon>
        <taxon>Roseomonadaceae</taxon>
        <taxon>Rhodovarius</taxon>
    </lineage>
</organism>
<evidence type="ECO:0000256" key="1">
    <source>
        <dbReference type="ARBA" id="ARBA00009437"/>
    </source>
</evidence>
<dbReference type="SUPFAM" id="SSF46785">
    <property type="entry name" value="Winged helix' DNA-binding domain"/>
    <property type="match status" value="1"/>
</dbReference>
<gene>
    <name evidence="6" type="ORF">EOD42_00420</name>
</gene>
<feature type="domain" description="HTH lysR-type" evidence="5">
    <location>
        <begin position="16"/>
        <end position="73"/>
    </location>
</feature>
<keyword evidence="7" id="KW-1185">Reference proteome</keyword>
<name>A0A437MLS1_9PROT</name>
<comment type="caution">
    <text evidence="6">The sequence shown here is derived from an EMBL/GenBank/DDBJ whole genome shotgun (WGS) entry which is preliminary data.</text>
</comment>
<dbReference type="InterPro" id="IPR036390">
    <property type="entry name" value="WH_DNA-bd_sf"/>
</dbReference>
<dbReference type="InterPro" id="IPR036388">
    <property type="entry name" value="WH-like_DNA-bd_sf"/>
</dbReference>
<evidence type="ECO:0000313" key="6">
    <source>
        <dbReference type="EMBL" id="RVT98614.1"/>
    </source>
</evidence>
<dbReference type="GO" id="GO:0003700">
    <property type="term" value="F:DNA-binding transcription factor activity"/>
    <property type="evidence" value="ECO:0007669"/>
    <property type="project" value="InterPro"/>
</dbReference>
<dbReference type="InterPro" id="IPR000847">
    <property type="entry name" value="LysR_HTH_N"/>
</dbReference>
<sequence length="323" mass="34700">MPALRRDLGPMASRSLEFRHLEAFRAIMRTGSVTGAGAMLGTSQPAVSRLLSQIEQIAGFALFERVRGRLVPNAMAEALHKETERVFIGIDEVTALAERLRAQAPRRIVMASLPTLTLSLLPRAIAAWRTSGRRETMSIHSRAAGGVLGLVSSRQADIGISNGLPRIPGVRSAPLMRTRAWCVMPPGHRFAARPVVRAADLDGEAYIALSREEGRQARVDDALMHSGARPDEAVECRMTVGAVAMAAAGNGVTVADAFAVASCLHLGLVLRPFEPAVTFDYRIIWPEEMRDNFGRAALAQSIRATARQLVEEVAAHAAGSCPG</sequence>
<dbReference type="SUPFAM" id="SSF53850">
    <property type="entry name" value="Periplasmic binding protein-like II"/>
    <property type="match status" value="1"/>
</dbReference>
<evidence type="ECO:0000256" key="4">
    <source>
        <dbReference type="ARBA" id="ARBA00023163"/>
    </source>
</evidence>
<dbReference type="PANTHER" id="PTHR30427">
    <property type="entry name" value="TRANSCRIPTIONAL ACTIVATOR PROTEIN LYSR"/>
    <property type="match status" value="1"/>
</dbReference>
<dbReference type="Proteomes" id="UP000282957">
    <property type="component" value="Unassembled WGS sequence"/>
</dbReference>
<proteinExistence type="inferred from homology"/>
<dbReference type="Gene3D" id="1.10.10.10">
    <property type="entry name" value="Winged helix-like DNA-binding domain superfamily/Winged helix DNA-binding domain"/>
    <property type="match status" value="1"/>
</dbReference>
<keyword evidence="4" id="KW-0804">Transcription</keyword>
<keyword evidence="3" id="KW-0238">DNA-binding</keyword>
<reference evidence="6 7" key="1">
    <citation type="submission" date="2019-01" db="EMBL/GenBank/DDBJ databases">
        <authorList>
            <person name="Chen W.-M."/>
        </authorList>
    </citation>
    <scope>NUCLEOTIDE SEQUENCE [LARGE SCALE GENOMIC DNA]</scope>
    <source>
        <strain evidence="6 7">CCP-6</strain>
    </source>
</reference>
<protein>
    <submittedName>
        <fullName evidence="6">LysR family transcriptional regulator</fullName>
    </submittedName>
</protein>
<dbReference type="OrthoDB" id="9806538at2"/>
<dbReference type="EMBL" id="SACL01000001">
    <property type="protein sequence ID" value="RVT98614.1"/>
    <property type="molecule type" value="Genomic_DNA"/>
</dbReference>
<dbReference type="PANTHER" id="PTHR30427:SF1">
    <property type="entry name" value="TRANSCRIPTIONAL ACTIVATOR PROTEIN LYSR"/>
    <property type="match status" value="1"/>
</dbReference>
<dbReference type="InterPro" id="IPR005119">
    <property type="entry name" value="LysR_subst-bd"/>
</dbReference>